<evidence type="ECO:0000256" key="1">
    <source>
        <dbReference type="SAM" id="Coils"/>
    </source>
</evidence>
<reference evidence="3 4" key="1">
    <citation type="submission" date="2017-11" db="EMBL/GenBank/DDBJ databases">
        <title>The genome of Rhizophagus clarus HR1 reveals common genetic basis of auxotrophy among arbuscular mycorrhizal fungi.</title>
        <authorList>
            <person name="Kobayashi Y."/>
        </authorList>
    </citation>
    <scope>NUCLEOTIDE SEQUENCE [LARGE SCALE GENOMIC DNA]</scope>
    <source>
        <strain evidence="3 4">HR1</strain>
    </source>
</reference>
<feature type="domain" description="Protein kinase" evidence="2">
    <location>
        <begin position="18"/>
        <end position="267"/>
    </location>
</feature>
<comment type="caution">
    <text evidence="3">The sequence shown here is derived from an EMBL/GenBank/DDBJ whole genome shotgun (WGS) entry which is preliminary data.</text>
</comment>
<name>A0A2Z6QBK8_9GLOM</name>
<proteinExistence type="predicted"/>
<dbReference type="Proteomes" id="UP000247702">
    <property type="component" value="Unassembled WGS sequence"/>
</dbReference>
<dbReference type="InterPro" id="IPR051681">
    <property type="entry name" value="Ser/Thr_Kinases-Pseudokinases"/>
</dbReference>
<dbReference type="PANTHER" id="PTHR44329">
    <property type="entry name" value="SERINE/THREONINE-PROTEIN KINASE TNNI3K-RELATED"/>
    <property type="match status" value="1"/>
</dbReference>
<dbReference type="InterPro" id="IPR011009">
    <property type="entry name" value="Kinase-like_dom_sf"/>
</dbReference>
<feature type="coiled-coil region" evidence="1">
    <location>
        <begin position="315"/>
        <end position="515"/>
    </location>
</feature>
<gene>
    <name evidence="3" type="ORF">RclHR1_13340001</name>
</gene>
<organism evidence="3 4">
    <name type="scientific">Rhizophagus clarus</name>
    <dbReference type="NCBI Taxonomy" id="94130"/>
    <lineage>
        <taxon>Eukaryota</taxon>
        <taxon>Fungi</taxon>
        <taxon>Fungi incertae sedis</taxon>
        <taxon>Mucoromycota</taxon>
        <taxon>Glomeromycotina</taxon>
        <taxon>Glomeromycetes</taxon>
        <taxon>Glomerales</taxon>
        <taxon>Glomeraceae</taxon>
        <taxon>Rhizophagus</taxon>
    </lineage>
</organism>
<dbReference type="PROSITE" id="PS50011">
    <property type="entry name" value="PROTEIN_KINASE_DOM"/>
    <property type="match status" value="1"/>
</dbReference>
<protein>
    <recommendedName>
        <fullName evidence="2">Protein kinase domain-containing protein</fullName>
    </recommendedName>
</protein>
<sequence length="800" mass="94271">MDQFISKNDLRWIPYDKFENIGYLDKGGFNTIYRATYKGITIVLKCLSYLNNSDENLEEFLNEWKWKFGYLQCTIKIFGFTKNPNTLDYMLIMKYANKNNLRKCLTEITTISWNQILFMLYEIIADLNRIHENELIHYNFHDGNILCIFKYQHIYGHVDYLGSYQSDNIYGVIPFMAPEVLKGEHCTSASNIYSFSMIMWELTSKVPPFNNRAHDLLLALDICKGERPEIIENTPQCYVDLMKKCWDEDPFKRPSASEVLDIIKNWTNKPSSIDKKLKTDIMEFINAPTGRSNLTESHPQAYYTSRLLSFTSKEVNKILEEYHSSQNELKEIQMELDTLQQKNSQFEQDIQNLRFEKINILQVQFALADNLTKQLKESQLKFQNQINQLNQEKNDLQAQLVQKETNIQKYKNKLIQFQNNHKQIEDENLKLEEIAETYYQITQNELKEIKVELDLQQRNSKSQEQEIDQLQQFIKLRENQLQHSEEENDILYQKNANLINQLENLFQQNTLLDDELSHYQLVDTNQNYGMNLNRDISNLNDNLKKYITDLNQNVIINIEEIKKLLLLYNCPTKILNQKDDQLLIQAVLQRHIIETIISHTTKYFQTTGQHYHLESDIINRASLLSTLLANISKNHTGNDKLAHEALTRFREQIYLILNNCGFANMYGENNISYEHPFIADCKKKLNNVIGELRFVKNQEKIAVDNLAATIICEVIKIFWFRLKVHEPVVQYVWIPSNAEVNKTFMEKNNFDDIDDENLCVDLCYFPLVGKDLTSNNQKVYFPAKVFVRKINNTFNKVNKI</sequence>
<evidence type="ECO:0000259" key="2">
    <source>
        <dbReference type="PROSITE" id="PS50011"/>
    </source>
</evidence>
<dbReference type="Pfam" id="PF07714">
    <property type="entry name" value="PK_Tyr_Ser-Thr"/>
    <property type="match status" value="1"/>
</dbReference>
<keyword evidence="1" id="KW-0175">Coiled coil</keyword>
<evidence type="ECO:0000313" key="4">
    <source>
        <dbReference type="Proteomes" id="UP000247702"/>
    </source>
</evidence>
<evidence type="ECO:0000313" key="3">
    <source>
        <dbReference type="EMBL" id="GBB86895.1"/>
    </source>
</evidence>
<dbReference type="AlphaFoldDB" id="A0A2Z6QBK8"/>
<dbReference type="InterPro" id="IPR000719">
    <property type="entry name" value="Prot_kinase_dom"/>
</dbReference>
<keyword evidence="4" id="KW-1185">Reference proteome</keyword>
<dbReference type="EMBL" id="BEXD01000374">
    <property type="protein sequence ID" value="GBB86895.1"/>
    <property type="molecule type" value="Genomic_DNA"/>
</dbReference>
<accession>A0A2Z6QBK8</accession>
<dbReference type="InterPro" id="IPR001245">
    <property type="entry name" value="Ser-Thr/Tyr_kinase_cat_dom"/>
</dbReference>
<dbReference type="Gene3D" id="1.10.510.10">
    <property type="entry name" value="Transferase(Phosphotransferase) domain 1"/>
    <property type="match status" value="1"/>
</dbReference>
<dbReference type="GO" id="GO:0005524">
    <property type="term" value="F:ATP binding"/>
    <property type="evidence" value="ECO:0007669"/>
    <property type="project" value="InterPro"/>
</dbReference>
<dbReference type="SUPFAM" id="SSF56112">
    <property type="entry name" value="Protein kinase-like (PK-like)"/>
    <property type="match status" value="1"/>
</dbReference>
<dbReference type="GO" id="GO:0004674">
    <property type="term" value="F:protein serine/threonine kinase activity"/>
    <property type="evidence" value="ECO:0007669"/>
    <property type="project" value="TreeGrafter"/>
</dbReference>